<dbReference type="EMBL" id="PHIG01000006">
    <property type="protein sequence ID" value="PJK31288.1"/>
    <property type="molecule type" value="Genomic_DNA"/>
</dbReference>
<evidence type="ECO:0000256" key="6">
    <source>
        <dbReference type="SAM" id="Phobius"/>
    </source>
</evidence>
<dbReference type="PROSITE" id="PS50850">
    <property type="entry name" value="MFS"/>
    <property type="match status" value="1"/>
</dbReference>
<feature type="transmembrane region" description="Helical" evidence="6">
    <location>
        <begin position="151"/>
        <end position="174"/>
    </location>
</feature>
<evidence type="ECO:0000256" key="2">
    <source>
        <dbReference type="ARBA" id="ARBA00022475"/>
    </source>
</evidence>
<evidence type="ECO:0000256" key="4">
    <source>
        <dbReference type="ARBA" id="ARBA00022989"/>
    </source>
</evidence>
<reference evidence="8 9" key="1">
    <citation type="submission" date="2017-11" db="EMBL/GenBank/DDBJ databases">
        <title>Draft genome sequence of Rhizobiales bacterium SY3-13.</title>
        <authorList>
            <person name="Sun C."/>
        </authorList>
    </citation>
    <scope>NUCLEOTIDE SEQUENCE [LARGE SCALE GENOMIC DNA]</scope>
    <source>
        <strain evidence="8 9">SY3-13</strain>
    </source>
</reference>
<feature type="transmembrane region" description="Helical" evidence="6">
    <location>
        <begin position="313"/>
        <end position="338"/>
    </location>
</feature>
<dbReference type="OrthoDB" id="7841035at2"/>
<feature type="transmembrane region" description="Helical" evidence="6">
    <location>
        <begin position="225"/>
        <end position="246"/>
    </location>
</feature>
<feature type="transmembrane region" description="Helical" evidence="6">
    <location>
        <begin position="117"/>
        <end position="139"/>
    </location>
</feature>
<feature type="transmembrane region" description="Helical" evidence="6">
    <location>
        <begin position="180"/>
        <end position="204"/>
    </location>
</feature>
<proteinExistence type="predicted"/>
<comment type="caution">
    <text evidence="8">The sequence shown here is derived from an EMBL/GenBank/DDBJ whole genome shotgun (WGS) entry which is preliminary data.</text>
</comment>
<dbReference type="CDD" id="cd06174">
    <property type="entry name" value="MFS"/>
    <property type="match status" value="1"/>
</dbReference>
<keyword evidence="5 6" id="KW-0472">Membrane</keyword>
<feature type="transmembrane region" description="Helical" evidence="6">
    <location>
        <begin position="92"/>
        <end position="111"/>
    </location>
</feature>
<evidence type="ECO:0000256" key="3">
    <source>
        <dbReference type="ARBA" id="ARBA00022692"/>
    </source>
</evidence>
<keyword evidence="3 6" id="KW-0812">Transmembrane</keyword>
<dbReference type="InterPro" id="IPR011701">
    <property type="entry name" value="MFS"/>
</dbReference>
<sequence>MQPGGRQRVAEPAADTEKAATTRWAVVLTAVGAGVLIGAQVGKAPPMIAQIRADLGLDLVAAGFFMSLINGVAVATGILAGVFADNAGRRRAVLLALAVLLAGNVLGATAAGAPQIFASRLCEAFSFVVIVVAAPGLILEATAPRDVRMALSVWSTYMPAGFAAMMAAAPFIAAPEHWRTVWWFNAGLTVVYAAVFLTMTRGLGRRPTGAGRLRGLAEVVRRPGPWLMGVAFMLYTVQWFGVLTWLPTILQGVGLTAAAAGGGVAVVVAANIAGNLAAGVLLSRGAARWTIIAACSLALGLLTLGIYDSGLDPAVRLILAGLFSAIGGAIPGAVLAGAATHSPSPAQVGITNGVIVQCTNLGSLLGPPAVAWMAAMAGGDFTAARWLTLAAGVAGVAVALALRGVERRLGEAPAAAP</sequence>
<evidence type="ECO:0000256" key="1">
    <source>
        <dbReference type="ARBA" id="ARBA00004651"/>
    </source>
</evidence>
<dbReference type="GO" id="GO:0005886">
    <property type="term" value="C:plasma membrane"/>
    <property type="evidence" value="ECO:0007669"/>
    <property type="project" value="UniProtKB-SubCell"/>
</dbReference>
<dbReference type="Proteomes" id="UP000229498">
    <property type="component" value="Unassembled WGS sequence"/>
</dbReference>
<dbReference type="PANTHER" id="PTHR43124:SF3">
    <property type="entry name" value="CHLORAMPHENICOL EFFLUX PUMP RV0191"/>
    <property type="match status" value="1"/>
</dbReference>
<dbReference type="PANTHER" id="PTHR43124">
    <property type="entry name" value="PURINE EFFLUX PUMP PBUE"/>
    <property type="match status" value="1"/>
</dbReference>
<evidence type="ECO:0000313" key="9">
    <source>
        <dbReference type="Proteomes" id="UP000229498"/>
    </source>
</evidence>
<feature type="transmembrane region" description="Helical" evidence="6">
    <location>
        <begin position="258"/>
        <end position="282"/>
    </location>
</feature>
<evidence type="ECO:0000313" key="8">
    <source>
        <dbReference type="EMBL" id="PJK31288.1"/>
    </source>
</evidence>
<accession>A0A2M9G6E7</accession>
<dbReference type="SUPFAM" id="SSF103473">
    <property type="entry name" value="MFS general substrate transporter"/>
    <property type="match status" value="1"/>
</dbReference>
<dbReference type="AlphaFoldDB" id="A0A2M9G6E7"/>
<keyword evidence="9" id="KW-1185">Reference proteome</keyword>
<feature type="domain" description="Major facilitator superfamily (MFS) profile" evidence="7">
    <location>
        <begin position="26"/>
        <end position="409"/>
    </location>
</feature>
<feature type="transmembrane region" description="Helical" evidence="6">
    <location>
        <begin position="21"/>
        <end position="39"/>
    </location>
</feature>
<organism evidence="8 9">
    <name type="scientific">Minwuia thermotolerans</name>
    <dbReference type="NCBI Taxonomy" id="2056226"/>
    <lineage>
        <taxon>Bacteria</taxon>
        <taxon>Pseudomonadati</taxon>
        <taxon>Pseudomonadota</taxon>
        <taxon>Alphaproteobacteria</taxon>
        <taxon>Minwuiales</taxon>
        <taxon>Minwuiaceae</taxon>
        <taxon>Minwuia</taxon>
    </lineage>
</organism>
<feature type="transmembrane region" description="Helical" evidence="6">
    <location>
        <begin position="350"/>
        <end position="377"/>
    </location>
</feature>
<feature type="transmembrane region" description="Helical" evidence="6">
    <location>
        <begin position="59"/>
        <end position="80"/>
    </location>
</feature>
<name>A0A2M9G6E7_9PROT</name>
<dbReference type="InterPro" id="IPR050189">
    <property type="entry name" value="MFS_Efflux_Transporters"/>
</dbReference>
<evidence type="ECO:0000259" key="7">
    <source>
        <dbReference type="PROSITE" id="PS50850"/>
    </source>
</evidence>
<dbReference type="Pfam" id="PF07690">
    <property type="entry name" value="MFS_1"/>
    <property type="match status" value="1"/>
</dbReference>
<dbReference type="InterPro" id="IPR005829">
    <property type="entry name" value="Sugar_transporter_CS"/>
</dbReference>
<dbReference type="InterPro" id="IPR036259">
    <property type="entry name" value="MFS_trans_sf"/>
</dbReference>
<feature type="transmembrane region" description="Helical" evidence="6">
    <location>
        <begin position="289"/>
        <end position="307"/>
    </location>
</feature>
<keyword evidence="4 6" id="KW-1133">Transmembrane helix</keyword>
<dbReference type="InterPro" id="IPR020846">
    <property type="entry name" value="MFS_dom"/>
</dbReference>
<dbReference type="PROSITE" id="PS00216">
    <property type="entry name" value="SUGAR_TRANSPORT_1"/>
    <property type="match status" value="1"/>
</dbReference>
<evidence type="ECO:0000256" key="5">
    <source>
        <dbReference type="ARBA" id="ARBA00023136"/>
    </source>
</evidence>
<dbReference type="Gene3D" id="1.20.1250.20">
    <property type="entry name" value="MFS general substrate transporter like domains"/>
    <property type="match status" value="1"/>
</dbReference>
<dbReference type="GO" id="GO:0022857">
    <property type="term" value="F:transmembrane transporter activity"/>
    <property type="evidence" value="ECO:0007669"/>
    <property type="project" value="InterPro"/>
</dbReference>
<gene>
    <name evidence="8" type="ORF">CVT23_02175</name>
</gene>
<keyword evidence="2" id="KW-1003">Cell membrane</keyword>
<comment type="subcellular location">
    <subcellularLocation>
        <location evidence="1">Cell membrane</location>
        <topology evidence="1">Multi-pass membrane protein</topology>
    </subcellularLocation>
</comment>
<feature type="transmembrane region" description="Helical" evidence="6">
    <location>
        <begin position="383"/>
        <end position="402"/>
    </location>
</feature>
<protein>
    <recommendedName>
        <fullName evidence="7">Major facilitator superfamily (MFS) profile domain-containing protein</fullName>
    </recommendedName>
</protein>